<dbReference type="AlphaFoldDB" id="A0A4R6MI56"/>
<dbReference type="SMART" id="SM00091">
    <property type="entry name" value="PAS"/>
    <property type="match status" value="1"/>
</dbReference>
<dbReference type="Proteomes" id="UP000294656">
    <property type="component" value="Unassembled WGS sequence"/>
</dbReference>
<reference evidence="5 6" key="1">
    <citation type="submission" date="2019-03" db="EMBL/GenBank/DDBJ databases">
        <title>Genomic Encyclopedia of Type Strains, Phase III (KMG-III): the genomes of soil and plant-associated and newly described type strains.</title>
        <authorList>
            <person name="Whitman W."/>
        </authorList>
    </citation>
    <scope>NUCLEOTIDE SEQUENCE [LARGE SCALE GENOMIC DNA]</scope>
    <source>
        <strain evidence="5 6">CECT 7378</strain>
    </source>
</reference>
<name>A0A4R6MI56_9GAMM</name>
<dbReference type="PANTHER" id="PTHR45138">
    <property type="entry name" value="REGULATORY COMPONENTS OF SENSORY TRANSDUCTION SYSTEM"/>
    <property type="match status" value="1"/>
</dbReference>
<dbReference type="Gene3D" id="3.30.70.270">
    <property type="match status" value="1"/>
</dbReference>
<dbReference type="InterPro" id="IPR029787">
    <property type="entry name" value="Nucleotide_cyclase"/>
</dbReference>
<dbReference type="EC" id="2.7.7.65" evidence="2"/>
<dbReference type="RefSeq" id="WP_133502036.1">
    <property type="nucleotide sequence ID" value="NZ_SNXC01000002.1"/>
</dbReference>
<dbReference type="FunFam" id="3.30.70.270:FF:000001">
    <property type="entry name" value="Diguanylate cyclase domain protein"/>
    <property type="match status" value="1"/>
</dbReference>
<dbReference type="InterPro" id="IPR043128">
    <property type="entry name" value="Rev_trsase/Diguanyl_cyclase"/>
</dbReference>
<dbReference type="GO" id="GO:0052621">
    <property type="term" value="F:diguanylate cyclase activity"/>
    <property type="evidence" value="ECO:0007669"/>
    <property type="project" value="UniProtKB-EC"/>
</dbReference>
<evidence type="ECO:0000313" key="6">
    <source>
        <dbReference type="Proteomes" id="UP000294656"/>
    </source>
</evidence>
<dbReference type="InterPro" id="IPR000014">
    <property type="entry name" value="PAS"/>
</dbReference>
<sequence length="574" mass="64125">MTPSLDTLCHSQFDCRLDNPTLLKAITNLCEATDSGLLLHSANGTEIFRFSSLRTRQAQHQVTSILVHHLERIGTVKLNVIDPDKADAIMMCVKQIIESSLDQDVTSENNENHHFRDILNAAPIAISYINGQTRNVEFINPMFQEVFGYSLDDIPTMDDWLERAYPDESFRNNIIASRSQKIADYRTLGLPVPDIRTHVVCRDGSTRQVLQRVRWLGEHRVTSYMDLSALSETENRMQTRYGMLEMLLTNATLDEVLISIVRRIENNINTGSRCSVLLLDKTHTSFEKSYAPSLPKNYNDAIIGVQIGLGVGSCGTAAYLGKRVIVEDIMTNEYWRDFTALAQLAGVQSCWSQPILNSAGDVLGTFAIYNDTPSSPNNDDIDLIGFAARLAAIAIENRSTQLDLENWAFSDHLTGLVNRRRFFELAERSLVESYQQHIPMSVVILDVDRFKKINDQFGHIVGDNVLKALAKCSKHVIGNQGVVGRLGGEEFTILLPESNLLQATSIAESLRQELAKLSTPDGSEDIVKFTVSCGVSSNDDLEISLDELVSRADHALYQAKRNGRNCVIAYQQPE</sequence>
<dbReference type="Gene3D" id="3.30.450.40">
    <property type="match status" value="1"/>
</dbReference>
<evidence type="ECO:0000256" key="3">
    <source>
        <dbReference type="ARBA" id="ARBA00034247"/>
    </source>
</evidence>
<dbReference type="Gene3D" id="3.30.450.20">
    <property type="entry name" value="PAS domain"/>
    <property type="match status" value="1"/>
</dbReference>
<dbReference type="Pfam" id="PF13188">
    <property type="entry name" value="PAS_8"/>
    <property type="match status" value="1"/>
</dbReference>
<dbReference type="SUPFAM" id="SSF55073">
    <property type="entry name" value="Nucleotide cyclase"/>
    <property type="match status" value="1"/>
</dbReference>
<feature type="domain" description="GGDEF" evidence="4">
    <location>
        <begin position="438"/>
        <end position="572"/>
    </location>
</feature>
<dbReference type="InterPro" id="IPR003018">
    <property type="entry name" value="GAF"/>
</dbReference>
<dbReference type="SUPFAM" id="SSF55781">
    <property type="entry name" value="GAF domain-like"/>
    <property type="match status" value="1"/>
</dbReference>
<proteinExistence type="predicted"/>
<dbReference type="Pfam" id="PF00990">
    <property type="entry name" value="GGDEF"/>
    <property type="match status" value="1"/>
</dbReference>
<evidence type="ECO:0000256" key="1">
    <source>
        <dbReference type="ARBA" id="ARBA00001946"/>
    </source>
</evidence>
<comment type="cofactor">
    <cofactor evidence="1">
        <name>Mg(2+)</name>
        <dbReference type="ChEBI" id="CHEBI:18420"/>
    </cofactor>
</comment>
<dbReference type="PANTHER" id="PTHR45138:SF9">
    <property type="entry name" value="DIGUANYLATE CYCLASE DGCM-RELATED"/>
    <property type="match status" value="1"/>
</dbReference>
<dbReference type="NCBIfam" id="TIGR00254">
    <property type="entry name" value="GGDEF"/>
    <property type="match status" value="1"/>
</dbReference>
<dbReference type="InterPro" id="IPR050469">
    <property type="entry name" value="Diguanylate_Cyclase"/>
</dbReference>
<accession>A0A4R6MI56</accession>
<comment type="caution">
    <text evidence="5">The sequence shown here is derived from an EMBL/GenBank/DDBJ whole genome shotgun (WGS) entry which is preliminary data.</text>
</comment>
<dbReference type="OrthoDB" id="9812358at2"/>
<keyword evidence="6" id="KW-1185">Reference proteome</keyword>
<dbReference type="InterPro" id="IPR000160">
    <property type="entry name" value="GGDEF_dom"/>
</dbReference>
<evidence type="ECO:0000259" key="4">
    <source>
        <dbReference type="PROSITE" id="PS50887"/>
    </source>
</evidence>
<evidence type="ECO:0000256" key="2">
    <source>
        <dbReference type="ARBA" id="ARBA00012528"/>
    </source>
</evidence>
<dbReference type="CDD" id="cd01949">
    <property type="entry name" value="GGDEF"/>
    <property type="match status" value="1"/>
</dbReference>
<dbReference type="SUPFAM" id="SSF55785">
    <property type="entry name" value="PYP-like sensor domain (PAS domain)"/>
    <property type="match status" value="1"/>
</dbReference>
<dbReference type="EMBL" id="SNXC01000002">
    <property type="protein sequence ID" value="TDP01267.1"/>
    <property type="molecule type" value="Genomic_DNA"/>
</dbReference>
<comment type="catalytic activity">
    <reaction evidence="3">
        <text>2 GTP = 3',3'-c-di-GMP + 2 diphosphate</text>
        <dbReference type="Rhea" id="RHEA:24898"/>
        <dbReference type="ChEBI" id="CHEBI:33019"/>
        <dbReference type="ChEBI" id="CHEBI:37565"/>
        <dbReference type="ChEBI" id="CHEBI:58805"/>
        <dbReference type="EC" id="2.7.7.65"/>
    </reaction>
</comment>
<dbReference type="SMART" id="SM00267">
    <property type="entry name" value="GGDEF"/>
    <property type="match status" value="1"/>
</dbReference>
<evidence type="ECO:0000313" key="5">
    <source>
        <dbReference type="EMBL" id="TDP01267.1"/>
    </source>
</evidence>
<gene>
    <name evidence="5" type="ORF">DFP79_0169</name>
</gene>
<dbReference type="Pfam" id="PF13185">
    <property type="entry name" value="GAF_2"/>
    <property type="match status" value="1"/>
</dbReference>
<protein>
    <recommendedName>
        <fullName evidence="2">diguanylate cyclase</fullName>
        <ecNumber evidence="2">2.7.7.65</ecNumber>
    </recommendedName>
</protein>
<organism evidence="5 6">
    <name type="scientific">Marinomonas balearica</name>
    <dbReference type="NCBI Taxonomy" id="491947"/>
    <lineage>
        <taxon>Bacteria</taxon>
        <taxon>Pseudomonadati</taxon>
        <taxon>Pseudomonadota</taxon>
        <taxon>Gammaproteobacteria</taxon>
        <taxon>Oceanospirillales</taxon>
        <taxon>Oceanospirillaceae</taxon>
        <taxon>Marinomonas</taxon>
    </lineage>
</organism>
<dbReference type="InterPro" id="IPR029016">
    <property type="entry name" value="GAF-like_dom_sf"/>
</dbReference>
<dbReference type="PROSITE" id="PS50887">
    <property type="entry name" value="GGDEF"/>
    <property type="match status" value="1"/>
</dbReference>
<dbReference type="InterPro" id="IPR035965">
    <property type="entry name" value="PAS-like_dom_sf"/>
</dbReference>
<dbReference type="SMART" id="SM00065">
    <property type="entry name" value="GAF"/>
    <property type="match status" value="1"/>
</dbReference>